<sequence length="686" mass="73591">MLNTRPEQDGDVQQQQQQAQSFQERMMLYAKPIQPKPVKSRSRAGCKYCRDKRKKCSEDKPRCARCIQFGVECVYEPIKKRKKRTTKFTVPSPPDGAFATSPETEATGTLAFHYGHGQANADAHEGSAAQMDSWAAMGADASMSDSTVTTSPSLLGFDDGLVGENTYQLVPTPFELSGPMCGTQAEVIPSLAWSPGIDEDLLPWPYLSGSVMWDEQMVAPQFMGQNMADSTSQLDLNVMGWMTAPSPLSGGAVQTFGSHVQQQQQQRQPPRSRSLDQDVLLDHFRNSIVLSQSMGTGDPVVRFIVPLSYSSNVVRSAASALAGAHLARAGTHGDIDHALHHEQALGYILSRAPAQDVRDLEHTLAALLLLLHYEVTVQRGHANLVAQHLSQAWQLLELPLASDLPSRFMLEQAFGYFDSLNALSSNAALVSPPSFASDMSPGDSPMGLASSLLPMIRRLANLGQGAPSPRTPEYAEHDAARASVEQSLMAWEPPLPPGYTLVNRVVDGPENAPEMEVAAVRSAASRGLALKQAALTFLHRCVGGHAPGSEPVQRHARAALWHCVAAATSPYAAAVANEAAAGAPGQTGEMSRSQACDLRSGTGAGLLWPLFVSSLEAGEGRDRGMARQAFAALEGLKGVVNAGKAWEVVLEVWRRKDLAKAGGGLDIGGMGWTRVAKEMGLEIVFG</sequence>
<dbReference type="PROSITE" id="PS50048">
    <property type="entry name" value="ZN2_CY6_FUNGAL_2"/>
    <property type="match status" value="1"/>
</dbReference>
<dbReference type="PROSITE" id="PS00463">
    <property type="entry name" value="ZN2_CY6_FUNGAL_1"/>
    <property type="match status" value="1"/>
</dbReference>
<dbReference type="SUPFAM" id="SSF57701">
    <property type="entry name" value="Zn2/Cys6 DNA-binding domain"/>
    <property type="match status" value="1"/>
</dbReference>
<dbReference type="EMBL" id="JAGPXD010000001">
    <property type="protein sequence ID" value="KAH7377071.1"/>
    <property type="molecule type" value="Genomic_DNA"/>
</dbReference>
<dbReference type="InterPro" id="IPR001138">
    <property type="entry name" value="Zn2Cys6_DnaBD"/>
</dbReference>
<evidence type="ECO:0000256" key="1">
    <source>
        <dbReference type="ARBA" id="ARBA00004123"/>
    </source>
</evidence>
<dbReference type="GO" id="GO:0045944">
    <property type="term" value="P:positive regulation of transcription by RNA polymerase II"/>
    <property type="evidence" value="ECO:0007669"/>
    <property type="project" value="TreeGrafter"/>
</dbReference>
<dbReference type="CDD" id="cd00067">
    <property type="entry name" value="GAL4"/>
    <property type="match status" value="1"/>
</dbReference>
<feature type="domain" description="Zn(2)-C6 fungal-type" evidence="4">
    <location>
        <begin position="45"/>
        <end position="75"/>
    </location>
</feature>
<keyword evidence="2" id="KW-0539">Nucleus</keyword>
<protein>
    <recommendedName>
        <fullName evidence="4">Zn(2)-C6 fungal-type domain-containing protein</fullName>
    </recommendedName>
</protein>
<dbReference type="PANTHER" id="PTHR37534">
    <property type="entry name" value="TRANSCRIPTIONAL ACTIVATOR PROTEIN UGA3"/>
    <property type="match status" value="1"/>
</dbReference>
<feature type="region of interest" description="Disordered" evidence="3">
    <location>
        <begin position="1"/>
        <end position="24"/>
    </location>
</feature>
<dbReference type="GO" id="GO:0000981">
    <property type="term" value="F:DNA-binding transcription factor activity, RNA polymerase II-specific"/>
    <property type="evidence" value="ECO:0007669"/>
    <property type="project" value="InterPro"/>
</dbReference>
<dbReference type="Pfam" id="PF11951">
    <property type="entry name" value="Fungal_trans_2"/>
    <property type="match status" value="2"/>
</dbReference>
<comment type="caution">
    <text evidence="5">The sequence shown here is derived from an EMBL/GenBank/DDBJ whole genome shotgun (WGS) entry which is preliminary data.</text>
</comment>
<dbReference type="Proteomes" id="UP000813385">
    <property type="component" value="Unassembled WGS sequence"/>
</dbReference>
<gene>
    <name evidence="5" type="ORF">B0T11DRAFT_26500</name>
</gene>
<dbReference type="PANTHER" id="PTHR37534:SF15">
    <property type="entry name" value="ZN(II)2CYS6 TRANSCRIPTION FACTOR (EUROFUNG)"/>
    <property type="match status" value="1"/>
</dbReference>
<feature type="compositionally biased region" description="Low complexity" evidence="3">
    <location>
        <begin position="13"/>
        <end position="23"/>
    </location>
</feature>
<dbReference type="InterPro" id="IPR021858">
    <property type="entry name" value="Fun_TF"/>
</dbReference>
<evidence type="ECO:0000259" key="4">
    <source>
        <dbReference type="PROSITE" id="PS50048"/>
    </source>
</evidence>
<dbReference type="AlphaFoldDB" id="A0A8K0X9J7"/>
<comment type="subcellular location">
    <subcellularLocation>
        <location evidence="1">Nucleus</location>
    </subcellularLocation>
</comment>
<dbReference type="GO" id="GO:0008270">
    <property type="term" value="F:zinc ion binding"/>
    <property type="evidence" value="ECO:0007669"/>
    <property type="project" value="InterPro"/>
</dbReference>
<evidence type="ECO:0000256" key="2">
    <source>
        <dbReference type="ARBA" id="ARBA00023242"/>
    </source>
</evidence>
<dbReference type="GO" id="GO:0005634">
    <property type="term" value="C:nucleus"/>
    <property type="evidence" value="ECO:0007669"/>
    <property type="project" value="UniProtKB-SubCell"/>
</dbReference>
<evidence type="ECO:0000256" key="3">
    <source>
        <dbReference type="SAM" id="MobiDB-lite"/>
    </source>
</evidence>
<proteinExistence type="predicted"/>
<evidence type="ECO:0000313" key="5">
    <source>
        <dbReference type="EMBL" id="KAH7377071.1"/>
    </source>
</evidence>
<dbReference type="OrthoDB" id="3886144at2759"/>
<evidence type="ECO:0000313" key="6">
    <source>
        <dbReference type="Proteomes" id="UP000813385"/>
    </source>
</evidence>
<dbReference type="InterPro" id="IPR036864">
    <property type="entry name" value="Zn2-C6_fun-type_DNA-bd_sf"/>
</dbReference>
<name>A0A8K0X9J7_9PEZI</name>
<dbReference type="Pfam" id="PF00172">
    <property type="entry name" value="Zn_clus"/>
    <property type="match status" value="1"/>
</dbReference>
<organism evidence="5 6">
    <name type="scientific">Plectosphaerella cucumerina</name>
    <dbReference type="NCBI Taxonomy" id="40658"/>
    <lineage>
        <taxon>Eukaryota</taxon>
        <taxon>Fungi</taxon>
        <taxon>Dikarya</taxon>
        <taxon>Ascomycota</taxon>
        <taxon>Pezizomycotina</taxon>
        <taxon>Sordariomycetes</taxon>
        <taxon>Hypocreomycetidae</taxon>
        <taxon>Glomerellales</taxon>
        <taxon>Plectosphaerellaceae</taxon>
        <taxon>Plectosphaerella</taxon>
    </lineage>
</organism>
<keyword evidence="6" id="KW-1185">Reference proteome</keyword>
<reference evidence="5" key="1">
    <citation type="journal article" date="2021" name="Nat. Commun.">
        <title>Genetic determinants of endophytism in the Arabidopsis root mycobiome.</title>
        <authorList>
            <person name="Mesny F."/>
            <person name="Miyauchi S."/>
            <person name="Thiergart T."/>
            <person name="Pickel B."/>
            <person name="Atanasova L."/>
            <person name="Karlsson M."/>
            <person name="Huettel B."/>
            <person name="Barry K.W."/>
            <person name="Haridas S."/>
            <person name="Chen C."/>
            <person name="Bauer D."/>
            <person name="Andreopoulos W."/>
            <person name="Pangilinan J."/>
            <person name="LaButti K."/>
            <person name="Riley R."/>
            <person name="Lipzen A."/>
            <person name="Clum A."/>
            <person name="Drula E."/>
            <person name="Henrissat B."/>
            <person name="Kohler A."/>
            <person name="Grigoriev I.V."/>
            <person name="Martin F.M."/>
            <person name="Hacquard S."/>
        </authorList>
    </citation>
    <scope>NUCLEOTIDE SEQUENCE</scope>
    <source>
        <strain evidence="5">MPI-CAGE-AT-0016</strain>
    </source>
</reference>
<dbReference type="GO" id="GO:0000976">
    <property type="term" value="F:transcription cis-regulatory region binding"/>
    <property type="evidence" value="ECO:0007669"/>
    <property type="project" value="TreeGrafter"/>
</dbReference>
<accession>A0A8K0X9J7</accession>
<dbReference type="Gene3D" id="4.10.240.10">
    <property type="entry name" value="Zn(2)-C6 fungal-type DNA-binding domain"/>
    <property type="match status" value="1"/>
</dbReference>
<dbReference type="SMART" id="SM00066">
    <property type="entry name" value="GAL4"/>
    <property type="match status" value="1"/>
</dbReference>